<evidence type="ECO:0000313" key="2">
    <source>
        <dbReference type="EMBL" id="KAK6621120.1"/>
    </source>
</evidence>
<evidence type="ECO:0000313" key="3">
    <source>
        <dbReference type="Proteomes" id="UP001372834"/>
    </source>
</evidence>
<organism evidence="2 3">
    <name type="scientific">Polyplax serrata</name>
    <name type="common">Common mouse louse</name>
    <dbReference type="NCBI Taxonomy" id="468196"/>
    <lineage>
        <taxon>Eukaryota</taxon>
        <taxon>Metazoa</taxon>
        <taxon>Ecdysozoa</taxon>
        <taxon>Arthropoda</taxon>
        <taxon>Hexapoda</taxon>
        <taxon>Insecta</taxon>
        <taxon>Pterygota</taxon>
        <taxon>Neoptera</taxon>
        <taxon>Paraneoptera</taxon>
        <taxon>Psocodea</taxon>
        <taxon>Troctomorpha</taxon>
        <taxon>Phthiraptera</taxon>
        <taxon>Anoplura</taxon>
        <taxon>Polyplacidae</taxon>
        <taxon>Polyplax</taxon>
    </lineage>
</organism>
<gene>
    <name evidence="2" type="ORF">RUM43_011426</name>
</gene>
<comment type="caution">
    <text evidence="2">The sequence shown here is derived from an EMBL/GenBank/DDBJ whole genome shotgun (WGS) entry which is preliminary data.</text>
</comment>
<evidence type="ECO:0000256" key="1">
    <source>
        <dbReference type="SAM" id="MobiDB-lite"/>
    </source>
</evidence>
<sequence length="79" mass="8838">MSDMGKGSRRDDRSFTGVPTPVVQRRCPEQWRTVGPKRDTQAQQMEKRIGSSSLLPGLFPPKSGQPKCPPFWGFTTGFL</sequence>
<dbReference type="AlphaFoldDB" id="A0AAN8S097"/>
<feature type="region of interest" description="Disordered" evidence="1">
    <location>
        <begin position="1"/>
        <end position="21"/>
    </location>
</feature>
<dbReference type="Proteomes" id="UP001372834">
    <property type="component" value="Unassembled WGS sequence"/>
</dbReference>
<proteinExistence type="predicted"/>
<dbReference type="EMBL" id="JAWJWE010000039">
    <property type="protein sequence ID" value="KAK6621120.1"/>
    <property type="molecule type" value="Genomic_DNA"/>
</dbReference>
<feature type="compositionally biased region" description="Basic and acidic residues" evidence="1">
    <location>
        <begin position="1"/>
        <end position="14"/>
    </location>
</feature>
<accession>A0AAN8S097</accession>
<protein>
    <submittedName>
        <fullName evidence="2">Uncharacterized protein</fullName>
    </submittedName>
</protein>
<name>A0AAN8S097_POLSC</name>
<reference evidence="2 3" key="1">
    <citation type="submission" date="2023-10" db="EMBL/GenBank/DDBJ databases">
        <title>Genomes of two closely related lineages of the louse Polyplax serrata with different host specificities.</title>
        <authorList>
            <person name="Martinu J."/>
            <person name="Tarabai H."/>
            <person name="Stefka J."/>
            <person name="Hypsa V."/>
        </authorList>
    </citation>
    <scope>NUCLEOTIDE SEQUENCE [LARGE SCALE GENOMIC DNA]</scope>
    <source>
        <strain evidence="2">HR10_N</strain>
    </source>
</reference>